<keyword evidence="2" id="KW-1133">Transmembrane helix</keyword>
<name>A0A446BRG9_9PEZI</name>
<feature type="transmembrane region" description="Helical" evidence="2">
    <location>
        <begin position="244"/>
        <end position="269"/>
    </location>
</feature>
<keyword evidence="2" id="KW-0812">Transmembrane</keyword>
<feature type="region of interest" description="Disordered" evidence="1">
    <location>
        <begin position="1"/>
        <end position="38"/>
    </location>
</feature>
<dbReference type="EMBL" id="OUUZ01000015">
    <property type="protein sequence ID" value="SPQ25058.1"/>
    <property type="molecule type" value="Genomic_DNA"/>
</dbReference>
<accession>A0A446BRG9</accession>
<protein>
    <submittedName>
        <fullName evidence="3">317d97a6-c0b0-4db0-ac2f-98333e3b37fb</fullName>
    </submittedName>
</protein>
<keyword evidence="2" id="KW-0472">Membrane</keyword>
<dbReference type="AlphaFoldDB" id="A0A446BRG9"/>
<proteinExistence type="predicted"/>
<feature type="compositionally biased region" description="Basic and acidic residues" evidence="1">
    <location>
        <begin position="212"/>
        <end position="223"/>
    </location>
</feature>
<dbReference type="GO" id="GO:0000139">
    <property type="term" value="C:Golgi membrane"/>
    <property type="evidence" value="ECO:0007669"/>
    <property type="project" value="TreeGrafter"/>
</dbReference>
<dbReference type="Proteomes" id="UP000289323">
    <property type="component" value="Unassembled WGS sequence"/>
</dbReference>
<dbReference type="PANTHER" id="PTHR28077">
    <property type="entry name" value="INOSITOL PHOSPHORYLCERAMIDE SYNTHASE REGULATORY SUBUNIT KEI1"/>
    <property type="match status" value="1"/>
</dbReference>
<evidence type="ECO:0000256" key="1">
    <source>
        <dbReference type="SAM" id="MobiDB-lite"/>
    </source>
</evidence>
<evidence type="ECO:0000313" key="3">
    <source>
        <dbReference type="EMBL" id="SPQ25058.1"/>
    </source>
</evidence>
<dbReference type="GO" id="GO:0070916">
    <property type="term" value="C:inositol phosphoceramide synthase complex"/>
    <property type="evidence" value="ECO:0007669"/>
    <property type="project" value="TreeGrafter"/>
</dbReference>
<gene>
    <name evidence="3" type="ORF">TT172_LOCUS7477</name>
</gene>
<feature type="transmembrane region" description="Helical" evidence="2">
    <location>
        <begin position="134"/>
        <end position="152"/>
    </location>
</feature>
<feature type="transmembrane region" description="Helical" evidence="2">
    <location>
        <begin position="102"/>
        <end position="122"/>
    </location>
</feature>
<dbReference type="InterPro" id="IPR013862">
    <property type="entry name" value="Kei1"/>
</dbReference>
<dbReference type="Pfam" id="PF08552">
    <property type="entry name" value="Kei1"/>
    <property type="match status" value="1"/>
</dbReference>
<organism evidence="3 4">
    <name type="scientific">Thermothielavioides terrestris</name>
    <dbReference type="NCBI Taxonomy" id="2587410"/>
    <lineage>
        <taxon>Eukaryota</taxon>
        <taxon>Fungi</taxon>
        <taxon>Dikarya</taxon>
        <taxon>Ascomycota</taxon>
        <taxon>Pezizomycotina</taxon>
        <taxon>Sordariomycetes</taxon>
        <taxon>Sordariomycetidae</taxon>
        <taxon>Sordariales</taxon>
        <taxon>Chaetomiaceae</taxon>
        <taxon>Thermothielavioides</taxon>
    </lineage>
</organism>
<feature type="transmembrane region" description="Helical" evidence="2">
    <location>
        <begin position="164"/>
        <end position="188"/>
    </location>
</feature>
<feature type="region of interest" description="Disordered" evidence="1">
    <location>
        <begin position="199"/>
        <end position="234"/>
    </location>
</feature>
<evidence type="ECO:0000313" key="4">
    <source>
        <dbReference type="Proteomes" id="UP000289323"/>
    </source>
</evidence>
<dbReference type="GO" id="GO:0006673">
    <property type="term" value="P:inositol phosphoceramide metabolic process"/>
    <property type="evidence" value="ECO:0007669"/>
    <property type="project" value="InterPro"/>
</dbReference>
<evidence type="ECO:0000256" key="2">
    <source>
        <dbReference type="SAM" id="Phobius"/>
    </source>
</evidence>
<sequence length="297" mass="31086">MDGSESDDAKHSARSAGGGGDTRDYERSPNISKHANDLVSTRFKVETNQDIDEDRFTVEPNQDIDEDALKQALQGAGGAGEVSAAGPWSFLGLMSLQTGTELASIALLFNKAIGVYGILTLFTGYSLSALQVTAYLYSVLVLAALALCAPHIRKLSPLHTLALAWVHAVDTIVSAAYTAAFAAGWYLAAAHGTAGLTGAGEEGAGAPSNREAPPRRQQQHDEPQAQAAQGKAGGAGVPDTAASIVLVVAFTLVRVYFSLVVMAFARMVLLRFVDERMDEAHDSSGASPDPFAVGAPR</sequence>
<dbReference type="GO" id="GO:0070917">
    <property type="term" value="F:inositol phosphoceramide synthase regulator activity"/>
    <property type="evidence" value="ECO:0007669"/>
    <property type="project" value="InterPro"/>
</dbReference>
<dbReference type="PANTHER" id="PTHR28077:SF1">
    <property type="entry name" value="INOSITOL PHOSPHORYLCERAMIDE SYNTHASE REGULATORY SUBUNIT KEI1"/>
    <property type="match status" value="1"/>
</dbReference>
<reference evidence="3 4" key="1">
    <citation type="submission" date="2018-04" db="EMBL/GenBank/DDBJ databases">
        <authorList>
            <person name="Huttner S."/>
            <person name="Dainat J."/>
        </authorList>
    </citation>
    <scope>NUCLEOTIDE SEQUENCE [LARGE SCALE GENOMIC DNA]</scope>
</reference>